<reference evidence="1 2" key="1">
    <citation type="submission" date="2021-07" db="EMBL/GenBank/DDBJ databases">
        <title>complete genome sequencing of Tessaracoccus sp.J1M15.</title>
        <authorList>
            <person name="Bae J.-W."/>
            <person name="Kim D.-y."/>
        </authorList>
    </citation>
    <scope>NUCLEOTIDE SEQUENCE [LARGE SCALE GENOMIC DNA]</scope>
    <source>
        <strain evidence="1 2">J1M15</strain>
    </source>
</reference>
<gene>
    <name evidence="1" type="ORF">KDB89_11870</name>
</gene>
<organism evidence="1 2">
    <name type="scientific">Tessaracoccus palaemonis</name>
    <dbReference type="NCBI Taxonomy" id="2829499"/>
    <lineage>
        <taxon>Bacteria</taxon>
        <taxon>Bacillati</taxon>
        <taxon>Actinomycetota</taxon>
        <taxon>Actinomycetes</taxon>
        <taxon>Propionibacteriales</taxon>
        <taxon>Propionibacteriaceae</taxon>
        <taxon>Tessaracoccus</taxon>
    </lineage>
</organism>
<dbReference type="Proteomes" id="UP000824504">
    <property type="component" value="Chromosome"/>
</dbReference>
<sequence>MSRYLMLRTPSANRVYAGEAAPLTAAELELTAPFARDIADVEIAGVGYLAFDADDLGPAQLATLATQSACFALFETSGELLRPVALPRPFDLDDDLITIPKYQGKTNEQFTQLLLSVTLAAVTREPTGPRQVLDPLAGRGTTLSTALLLGHDAYGVEGDEKAFQQMASFYKTWLRRKRIKHTADVTGVRRDGKSIGQRFDASIQLADRTAKVTAFTGDTRTSADLFGKKKFDVIVTDAPYGVMHGSSTDVRGVSGRRDRSPAGLLREAVPVWTSQLMHGGALGIAWNTFGLSRDDLAEILSRAGLVVCEGGAWERFAHRVDSSIRRDLIVAVRP</sequence>
<keyword evidence="2" id="KW-1185">Reference proteome</keyword>
<accession>A0ABX8SGN0</accession>
<evidence type="ECO:0000313" key="2">
    <source>
        <dbReference type="Proteomes" id="UP000824504"/>
    </source>
</evidence>
<proteinExistence type="predicted"/>
<name>A0ABX8SGN0_9ACTN</name>
<dbReference type="RefSeq" id="WP_219081299.1">
    <property type="nucleotide sequence ID" value="NZ_CP079216.1"/>
</dbReference>
<evidence type="ECO:0000313" key="1">
    <source>
        <dbReference type="EMBL" id="QXT62435.1"/>
    </source>
</evidence>
<protein>
    <submittedName>
        <fullName evidence="1">Site-specific DNA-methyltransferase</fullName>
    </submittedName>
</protein>
<dbReference type="EMBL" id="CP079216">
    <property type="protein sequence ID" value="QXT62435.1"/>
    <property type="molecule type" value="Genomic_DNA"/>
</dbReference>